<reference evidence="2 3" key="1">
    <citation type="journal article" date="2023" name="Environ Microbiome">
        <title>A coral-associated actinobacterium mitigates coral bleaching under heat stress.</title>
        <authorList>
            <person name="Li J."/>
            <person name="Zou Y."/>
            <person name="Li Q."/>
            <person name="Zhang J."/>
            <person name="Bourne D.G."/>
            <person name="Lyu Y."/>
            <person name="Liu C."/>
            <person name="Zhang S."/>
        </authorList>
    </citation>
    <scope>NUCLEOTIDE SEQUENCE [LARGE SCALE GENOMIC DNA]</scope>
    <source>
        <strain evidence="2 3">SCSIO 13291</strain>
    </source>
</reference>
<name>A0ABZ3C914_9ACTN</name>
<dbReference type="PROSITE" id="PS51272">
    <property type="entry name" value="SLH"/>
    <property type="match status" value="3"/>
</dbReference>
<dbReference type="Pfam" id="PF00395">
    <property type="entry name" value="SLH"/>
    <property type="match status" value="3"/>
</dbReference>
<dbReference type="InterPro" id="IPR007345">
    <property type="entry name" value="Polysacch_pyruvyl_Trfase"/>
</dbReference>
<evidence type="ECO:0000259" key="1">
    <source>
        <dbReference type="PROSITE" id="PS51272"/>
    </source>
</evidence>
<feature type="domain" description="SLH" evidence="1">
    <location>
        <begin position="657"/>
        <end position="720"/>
    </location>
</feature>
<evidence type="ECO:0000313" key="3">
    <source>
        <dbReference type="Proteomes" id="UP001434337"/>
    </source>
</evidence>
<gene>
    <name evidence="2" type="ORF">PCC79_15470</name>
</gene>
<accession>A0ABZ3C914</accession>
<feature type="domain" description="SLH" evidence="1">
    <location>
        <begin position="722"/>
        <end position="782"/>
    </location>
</feature>
<dbReference type="RefSeq" id="WP_342372361.1">
    <property type="nucleotide sequence ID" value="NZ_CP115965.1"/>
</dbReference>
<keyword evidence="3" id="KW-1185">Reference proteome</keyword>
<dbReference type="Pfam" id="PF04230">
    <property type="entry name" value="PS_pyruv_trans"/>
    <property type="match status" value="1"/>
</dbReference>
<dbReference type="Proteomes" id="UP001434337">
    <property type="component" value="Chromosome"/>
</dbReference>
<dbReference type="PANTHER" id="PTHR36836:SF1">
    <property type="entry name" value="COLANIC ACID BIOSYNTHESIS PROTEIN WCAK"/>
    <property type="match status" value="1"/>
</dbReference>
<dbReference type="InterPro" id="IPR001119">
    <property type="entry name" value="SLH_dom"/>
</dbReference>
<organism evidence="2 3">
    <name type="scientific">Propioniciclava soli</name>
    <dbReference type="NCBI Taxonomy" id="2775081"/>
    <lineage>
        <taxon>Bacteria</taxon>
        <taxon>Bacillati</taxon>
        <taxon>Actinomycetota</taxon>
        <taxon>Actinomycetes</taxon>
        <taxon>Propionibacteriales</taxon>
        <taxon>Propionibacteriaceae</taxon>
        <taxon>Propioniciclava</taxon>
    </lineage>
</organism>
<proteinExistence type="predicted"/>
<protein>
    <submittedName>
        <fullName evidence="2">S-layer homology domain-containing protein</fullName>
    </submittedName>
</protein>
<dbReference type="PANTHER" id="PTHR36836">
    <property type="entry name" value="COLANIC ACID BIOSYNTHESIS PROTEIN WCAK"/>
    <property type="match status" value="1"/>
</dbReference>
<dbReference type="EMBL" id="CP115965">
    <property type="protein sequence ID" value="WZW98267.1"/>
    <property type="molecule type" value="Genomic_DNA"/>
</dbReference>
<feature type="domain" description="SLH" evidence="1">
    <location>
        <begin position="595"/>
        <end position="656"/>
    </location>
</feature>
<evidence type="ECO:0000313" key="2">
    <source>
        <dbReference type="EMBL" id="WZW98267.1"/>
    </source>
</evidence>
<sequence>MRVAIQGDIGQPVYHVGDEAMVHGALDKLGARGVTDVVLLTRDLDHTRRHFGPGVDVARTLVFPWPPVDRERYLAEIKAVMAGQPDVLPAHDQVFGVIETLRGVDALFIAGGGNMNSRYGWLLYERAAMAHIAVALGKQVVIGGQTLGPELSDADRSTLANLLRNASLVGLREDASLRLARELTPDHPGLRPCFDDASELPDPPVPVPERRPAPLAATFAAPEGVERDAAARAYARLLDAAARRVGAPVLFVPHMATPGEGDGDEAFHAEIAAHLTVGHELAPVASALESAAVAARARGVLTSRYHPVVFALSDGVSVLAVVPDEYGRVRIEGAFGRVGREPAVIGLDDLIAAPTVRSSWLAPLERSATPAPHLATVHAQWWDDVAHALGSDHGRRRKLARHWLRSRRQDARRLYRRLRGGGSQDGPPAPALFVSVRGTNPFEKASPMQRSLPGLAAGLVTVSLLTVVPAPPATAATRISPMAAASTVASGAAASLLSDGVILTDYRVECVGTRAVVTLAFVNVTGADAAGSYALTAPDALPADQVAVDVPVTDDPAEPTVVTATAPRGAFRVWDTSNPSEHFYTPSLYGRDCAAGFGFSDLYDGLQFSTEMDWTAWAGISTGYPDGTYRPFEPVERGAMAAFLHRLSGSPDVTLPATPTFTDVPRSHPFFREIEWMASTGVTTGYGDGTYRPDAPVNRDAMAAFFSRLSERSGFDGYPARDVSPFGDVTPDTQFYAEMAWMYDAGISTGYPDRTYRPVTPVLRDAMAAFMYRYVDLVTPPA</sequence>